<evidence type="ECO:0000256" key="1">
    <source>
        <dbReference type="SAM" id="Coils"/>
    </source>
</evidence>
<feature type="coiled-coil region" evidence="1">
    <location>
        <begin position="258"/>
        <end position="285"/>
    </location>
</feature>
<name>A0A290MPV0_CAUVI</name>
<evidence type="ECO:0000313" key="3">
    <source>
        <dbReference type="Proteomes" id="UP000217311"/>
    </source>
</evidence>
<sequence length="497" mass="49710">MSTATLREPWDTVFTDGDWLIDVAFRLDAGDGADQAEDITAYDHYLTLKRRAPVLGQAAEPILLSTEDGSLQVTAPNLVGPRVRAPQLQTWPEGVYDVEQSWTRPDGTTEVVFVATVRIQTGLSVGGSFASLPLPSSGPSLTVIRGPGQARVVRGTRGAAGWNGWTPVLATDDATDPPHRLLKVIDWAGGGGVKPTVGAWVGDGGLVTDPDDAADFGGAATANVIAATTAAVAATAAANAAATNANDKAGLADDAADLANEKAALADAKATLADQKATLADQKASAAQAAKEAADAATAAANTAAALANTKANFADGKATLADQRATEAAAATVAANAATGDANTAADAANAAATSANVTVGAALSALSAVTGQTVQEAASSRVLSAGDNAKLIACTSQGLNFIYVPAGLAANYRVEVMKAGGGDVYVMALAGTPAVVTGPAGKTGLTTAWATELVRQITPNNFAVTGGESAAAPPAINLPAFNSPLASGQWLAWFA</sequence>
<gene>
    <name evidence="2" type="ORF">CA606_18250</name>
</gene>
<evidence type="ECO:0000313" key="2">
    <source>
        <dbReference type="EMBL" id="ATC34116.1"/>
    </source>
</evidence>
<dbReference type="EMBL" id="CP023315">
    <property type="protein sequence ID" value="ATC34116.1"/>
    <property type="molecule type" value="Genomic_DNA"/>
</dbReference>
<keyword evidence="1" id="KW-0175">Coiled coil</keyword>
<dbReference type="Proteomes" id="UP000217311">
    <property type="component" value="Chromosome"/>
</dbReference>
<reference evidence="3" key="1">
    <citation type="submission" date="2017-09" db="EMBL/GenBank/DDBJ databases">
        <title>Genome evolution observed in wild isolates of Caulobacter crescentus.</title>
        <authorList>
            <person name="Ely B."/>
            <person name="Wilson K."/>
            <person name="Scott D."/>
        </authorList>
    </citation>
    <scope>NUCLEOTIDE SEQUENCE [LARGE SCALE GENOMIC DNA]</scope>
    <source>
        <strain evidence="3">CB13b1a</strain>
    </source>
</reference>
<dbReference type="AlphaFoldDB" id="A0A290MPV0"/>
<accession>A0A290MPV0</accession>
<proteinExistence type="predicted"/>
<protein>
    <submittedName>
        <fullName evidence="2">Uncharacterized protein</fullName>
    </submittedName>
</protein>
<organism evidence="2 3">
    <name type="scientific">Caulobacter vibrioides</name>
    <name type="common">Caulobacter crescentus</name>
    <dbReference type="NCBI Taxonomy" id="155892"/>
    <lineage>
        <taxon>Bacteria</taxon>
        <taxon>Pseudomonadati</taxon>
        <taxon>Pseudomonadota</taxon>
        <taxon>Alphaproteobacteria</taxon>
        <taxon>Caulobacterales</taxon>
        <taxon>Caulobacteraceae</taxon>
        <taxon>Caulobacter</taxon>
    </lineage>
</organism>
<dbReference type="RefSeq" id="WP_096053466.1">
    <property type="nucleotide sequence ID" value="NZ_CP023315.3"/>
</dbReference>